<dbReference type="Gene3D" id="3.30.420.10">
    <property type="entry name" value="Ribonuclease H-like superfamily/Ribonuclease H"/>
    <property type="match status" value="1"/>
</dbReference>
<dbReference type="InterPro" id="IPR036397">
    <property type="entry name" value="RNaseH_sf"/>
</dbReference>
<dbReference type="GeneID" id="113397601"/>
<feature type="domain" description="Integrase catalytic" evidence="2">
    <location>
        <begin position="78"/>
        <end position="163"/>
    </location>
</feature>
<dbReference type="InterPro" id="IPR001584">
    <property type="entry name" value="Integrase_cat-core"/>
</dbReference>
<gene>
    <name evidence="4" type="primary">LOC113397601</name>
</gene>
<reference evidence="4" key="2">
    <citation type="submission" date="2025-08" db="UniProtKB">
        <authorList>
            <consortium name="RefSeq"/>
        </authorList>
    </citation>
    <scope>IDENTIFICATION</scope>
    <source>
        <tissue evidence="4">Whole body</tissue>
    </source>
</reference>
<evidence type="ECO:0000313" key="4">
    <source>
        <dbReference type="RefSeq" id="XP_026491802.2"/>
    </source>
</evidence>
<keyword evidence="3" id="KW-1185">Reference proteome</keyword>
<dbReference type="PROSITE" id="PS50994">
    <property type="entry name" value="INTEGRASE"/>
    <property type="match status" value="1"/>
</dbReference>
<dbReference type="RefSeq" id="XP_026491802.2">
    <property type="nucleotide sequence ID" value="XM_026636017.2"/>
</dbReference>
<name>A0A8B8I5W8_VANTA</name>
<dbReference type="GO" id="GO:0015074">
    <property type="term" value="P:DNA integration"/>
    <property type="evidence" value="ECO:0007669"/>
    <property type="project" value="InterPro"/>
</dbReference>
<dbReference type="EC" id="2.7.7.49" evidence="1"/>
<dbReference type="Proteomes" id="UP001652626">
    <property type="component" value="Chromosome 3"/>
</dbReference>
<dbReference type="InterPro" id="IPR012337">
    <property type="entry name" value="RNaseH-like_sf"/>
</dbReference>
<dbReference type="InterPro" id="IPR050951">
    <property type="entry name" value="Retrovirus_Pol_polyprotein"/>
</dbReference>
<evidence type="ECO:0000256" key="1">
    <source>
        <dbReference type="ARBA" id="ARBA00012493"/>
    </source>
</evidence>
<dbReference type="Pfam" id="PF17921">
    <property type="entry name" value="Integrase_H2C2"/>
    <property type="match status" value="1"/>
</dbReference>
<proteinExistence type="predicted"/>
<organism evidence="3 4">
    <name type="scientific">Vanessa tameamea</name>
    <name type="common">Kamehameha butterfly</name>
    <dbReference type="NCBI Taxonomy" id="334116"/>
    <lineage>
        <taxon>Eukaryota</taxon>
        <taxon>Metazoa</taxon>
        <taxon>Ecdysozoa</taxon>
        <taxon>Arthropoda</taxon>
        <taxon>Hexapoda</taxon>
        <taxon>Insecta</taxon>
        <taxon>Pterygota</taxon>
        <taxon>Neoptera</taxon>
        <taxon>Endopterygota</taxon>
        <taxon>Lepidoptera</taxon>
        <taxon>Glossata</taxon>
        <taxon>Ditrysia</taxon>
        <taxon>Papilionoidea</taxon>
        <taxon>Nymphalidae</taxon>
        <taxon>Nymphalinae</taxon>
        <taxon>Vanessa</taxon>
    </lineage>
</organism>
<dbReference type="GO" id="GO:0003676">
    <property type="term" value="F:nucleic acid binding"/>
    <property type="evidence" value="ECO:0007669"/>
    <property type="project" value="InterPro"/>
</dbReference>
<dbReference type="InterPro" id="IPR041588">
    <property type="entry name" value="Integrase_H2C2"/>
</dbReference>
<dbReference type="GO" id="GO:0003964">
    <property type="term" value="F:RNA-directed DNA polymerase activity"/>
    <property type="evidence" value="ECO:0007669"/>
    <property type="project" value="UniProtKB-EC"/>
</dbReference>
<dbReference type="Pfam" id="PF00665">
    <property type="entry name" value="rve"/>
    <property type="match status" value="1"/>
</dbReference>
<reference evidence="3" key="1">
    <citation type="submission" date="2025-05" db="UniProtKB">
        <authorList>
            <consortium name="RefSeq"/>
        </authorList>
    </citation>
    <scope>NUCLEOTIDE SEQUENCE [LARGE SCALE GENOMIC DNA]</scope>
</reference>
<dbReference type="PANTHER" id="PTHR37984">
    <property type="entry name" value="PROTEIN CBG26694"/>
    <property type="match status" value="1"/>
</dbReference>
<dbReference type="PANTHER" id="PTHR37984:SF5">
    <property type="entry name" value="PROTEIN NYNRIN-LIKE"/>
    <property type="match status" value="1"/>
</dbReference>
<dbReference type="SUPFAM" id="SSF53098">
    <property type="entry name" value="Ribonuclease H-like"/>
    <property type="match status" value="1"/>
</dbReference>
<evidence type="ECO:0000313" key="3">
    <source>
        <dbReference type="Proteomes" id="UP001652626"/>
    </source>
</evidence>
<evidence type="ECO:0000259" key="2">
    <source>
        <dbReference type="PROSITE" id="PS50994"/>
    </source>
</evidence>
<sequence length="239" mass="26736">MGCIVWGYRVVISSTLKNILLKELHSSHMGIVEMKAMARSVMWWPGIDADIESTCRSCSTCSEVSTAPSRAALQPWPYTSEPWFILHLDFLGPFHGKTFLVLIYSTSKWLESFQMQRTTAGAVVKVLRETFARFGLPREVVSDHGPPFSSSEYKDFMNNNGIKGGYDLDAVLQSYLLDYRNVEHSTTGVAPATLLQKRRLHSRLDLLRSDVRIENKVQAAQMKQIAQAGGSNGSFNLGD</sequence>
<dbReference type="OMA" id="NDKWING"/>
<protein>
    <recommendedName>
        <fullName evidence="1">RNA-directed DNA polymerase</fullName>
        <ecNumber evidence="1">2.7.7.49</ecNumber>
    </recommendedName>
</protein>
<accession>A0A8B8I5W8</accession>
<dbReference type="OrthoDB" id="10058156at2759"/>
<dbReference type="AlphaFoldDB" id="A0A8B8I5W8"/>
<dbReference type="Gene3D" id="1.10.340.70">
    <property type="match status" value="1"/>
</dbReference>